<evidence type="ECO:0000259" key="3">
    <source>
        <dbReference type="Pfam" id="PF00149"/>
    </source>
</evidence>
<feature type="domain" description="Calcineurin-like phosphoesterase" evidence="3">
    <location>
        <begin position="39"/>
        <end position="268"/>
    </location>
</feature>
<dbReference type="GO" id="GO:0009166">
    <property type="term" value="P:nucleotide catabolic process"/>
    <property type="evidence" value="ECO:0007669"/>
    <property type="project" value="InterPro"/>
</dbReference>
<dbReference type="InterPro" id="IPR008334">
    <property type="entry name" value="5'-Nucleotdase_C"/>
</dbReference>
<gene>
    <name evidence="5" type="ORF">ENK44_14635</name>
</gene>
<organism evidence="5">
    <name type="scientific">Caldithrix abyssi</name>
    <dbReference type="NCBI Taxonomy" id="187145"/>
    <lineage>
        <taxon>Bacteria</taxon>
        <taxon>Pseudomonadati</taxon>
        <taxon>Calditrichota</taxon>
        <taxon>Calditrichia</taxon>
        <taxon>Calditrichales</taxon>
        <taxon>Calditrichaceae</taxon>
        <taxon>Caldithrix</taxon>
    </lineage>
</organism>
<protein>
    <submittedName>
        <fullName evidence="5">Bifunctional metallophosphatase/5'-nucleotidase</fullName>
    </submittedName>
</protein>
<evidence type="ECO:0000259" key="4">
    <source>
        <dbReference type="Pfam" id="PF02872"/>
    </source>
</evidence>
<name>A0A7V4WWU7_CALAY</name>
<dbReference type="SUPFAM" id="SSF55816">
    <property type="entry name" value="5'-nucleotidase (syn. UDP-sugar hydrolase), C-terminal domain"/>
    <property type="match status" value="1"/>
</dbReference>
<dbReference type="InterPro" id="IPR036907">
    <property type="entry name" value="5'-Nucleotdase_C_sf"/>
</dbReference>
<dbReference type="Proteomes" id="UP000885779">
    <property type="component" value="Unassembled WGS sequence"/>
</dbReference>
<dbReference type="GO" id="GO:0016787">
    <property type="term" value="F:hydrolase activity"/>
    <property type="evidence" value="ECO:0007669"/>
    <property type="project" value="UniProtKB-KW"/>
</dbReference>
<proteinExistence type="inferred from homology"/>
<comment type="similarity">
    <text evidence="2">Belongs to the 5'-nucleotidase family.</text>
</comment>
<evidence type="ECO:0000256" key="1">
    <source>
        <dbReference type="ARBA" id="ARBA00022729"/>
    </source>
</evidence>
<dbReference type="PRINTS" id="PR01607">
    <property type="entry name" value="APYRASEFAMLY"/>
</dbReference>
<evidence type="ECO:0000256" key="2">
    <source>
        <dbReference type="RuleBase" id="RU362119"/>
    </source>
</evidence>
<dbReference type="GO" id="GO:0000166">
    <property type="term" value="F:nucleotide binding"/>
    <property type="evidence" value="ECO:0007669"/>
    <property type="project" value="UniProtKB-KW"/>
</dbReference>
<dbReference type="InterPro" id="IPR029052">
    <property type="entry name" value="Metallo-depent_PP-like"/>
</dbReference>
<dbReference type="InterPro" id="IPR004843">
    <property type="entry name" value="Calcineurin-like_PHP"/>
</dbReference>
<accession>A0A7V4WWU7</accession>
<keyword evidence="2" id="KW-0378">Hydrolase</keyword>
<evidence type="ECO:0000313" key="5">
    <source>
        <dbReference type="EMBL" id="HGY56942.1"/>
    </source>
</evidence>
<dbReference type="PANTHER" id="PTHR11575">
    <property type="entry name" value="5'-NUCLEOTIDASE-RELATED"/>
    <property type="match status" value="1"/>
</dbReference>
<dbReference type="Pfam" id="PF02872">
    <property type="entry name" value="5_nucleotid_C"/>
    <property type="match status" value="1"/>
</dbReference>
<feature type="domain" description="5'-Nucleotidase C-terminal" evidence="4">
    <location>
        <begin position="351"/>
        <end position="519"/>
    </location>
</feature>
<dbReference type="Gene3D" id="3.60.21.10">
    <property type="match status" value="1"/>
</dbReference>
<dbReference type="Gene3D" id="3.90.780.10">
    <property type="entry name" value="5'-Nucleotidase, C-terminal domain"/>
    <property type="match status" value="1"/>
</dbReference>
<dbReference type="Pfam" id="PF00149">
    <property type="entry name" value="Metallophos"/>
    <property type="match status" value="1"/>
</dbReference>
<dbReference type="GO" id="GO:0030288">
    <property type="term" value="C:outer membrane-bounded periplasmic space"/>
    <property type="evidence" value="ECO:0007669"/>
    <property type="project" value="TreeGrafter"/>
</dbReference>
<sequence length="560" mass="63239">MPFIKTTAQWKKGIRNLLVLLVGLSFLPLRAQVTDTLFILQTTDVHGNIMPYNYFKDAPADYGLAKIYNRVIEYRKRHKNVLLLDSGDLLQGTPLVSYFNTMETNLPNPLILTLNYMGYEAFTVGNHDIEQGLFVYNRARRESDFPWLSANSLLEDGRTYFKPYTIINKNGLRIGIIGLTTPGIPMWLDKSLYPGITWADMVKTAQKYVPLLRPQVDVLVGLFHAGFEAGYSAAQTEKAGLPNENASLLVAENIPGFDVVLAGHSHRPRPKNAKEQIKDQQKPLLINAGSWGRNLGVAQIILRKDADGGKWRVVEKSGWLEPSKNVQPSTAILELNAYYHKKTLQYIRQPIAKLNGTMSTEKARFEDTAVMELINDAQMQAAGADISFAACFNDRVRFKQGTLRVKDVYAIYPYENYLYLVEMTGKQIRDFLIYSARYFILDHGKVVRNPAVNGYNYDMAEGIGYTIKVEATTEHPQIPNKIIDLIYLKTGKPLDLNKTYKVAMNSYRASGGGGHMAFAGAQEAPVLWKSNADMRTILIDYLKNKQVIEPKSDGNWRLEY</sequence>
<reference evidence="5" key="1">
    <citation type="journal article" date="2020" name="mSystems">
        <title>Genome- and Community-Level Interaction Insights into Carbon Utilization and Element Cycling Functions of Hydrothermarchaeota in Hydrothermal Sediment.</title>
        <authorList>
            <person name="Zhou Z."/>
            <person name="Liu Y."/>
            <person name="Xu W."/>
            <person name="Pan J."/>
            <person name="Luo Z.H."/>
            <person name="Li M."/>
        </authorList>
    </citation>
    <scope>NUCLEOTIDE SEQUENCE [LARGE SCALE GENOMIC DNA]</scope>
    <source>
        <strain evidence="5">HyVt-577</strain>
    </source>
</reference>
<comment type="caution">
    <text evidence="5">The sequence shown here is derived from an EMBL/GenBank/DDBJ whole genome shotgun (WGS) entry which is preliminary data.</text>
</comment>
<dbReference type="SUPFAM" id="SSF56300">
    <property type="entry name" value="Metallo-dependent phosphatases"/>
    <property type="match status" value="1"/>
</dbReference>
<keyword evidence="1" id="KW-0732">Signal</keyword>
<keyword evidence="2" id="KW-0547">Nucleotide-binding</keyword>
<dbReference type="PANTHER" id="PTHR11575:SF6">
    <property type="entry name" value="2',3'-CYCLIC-NUCLEOTIDE 2'-PHOSPHODIESTERASE_3'-NUCLEOTIDASE"/>
    <property type="match status" value="1"/>
</dbReference>
<dbReference type="AlphaFoldDB" id="A0A7V4WWU7"/>
<dbReference type="InterPro" id="IPR006179">
    <property type="entry name" value="5_nucleotidase/apyrase"/>
</dbReference>
<dbReference type="EMBL" id="DRQG01000140">
    <property type="protein sequence ID" value="HGY56942.1"/>
    <property type="molecule type" value="Genomic_DNA"/>
</dbReference>